<accession>A0ABW4IDX2</accession>
<keyword evidence="2" id="KW-1185">Reference proteome</keyword>
<evidence type="ECO:0000313" key="2">
    <source>
        <dbReference type="Proteomes" id="UP001597118"/>
    </source>
</evidence>
<sequence length="465" mass="53303">MKRNKLTIFSAILMLFCIQKIKVYAQRQDTGNSAIIISQNKQQIRLGIDAERLWHWHSAIKDELADLAVGDMKSDYVRTGINGAYEREKGVKNEAAYDQIIEVMTAMRKANPNIHFFASPRPIHEAYSKQEKIDLWQDRDNAPFSPFPMWIQEWKINGTKKSKDGKTMVPRLVKGDFHVDYWVQYYADYLNLMHKKGFDIEFMDVTNEQTIVKPEHTKYMYDNLPKKLNKGVKMPKLVAPSSFDIRQATNWLHSVDKSKGEDKAFTIAAGHNTKNIGVLTDFVKEAQALGKEAWNSELHSWTGTVLKDEIMNSSIFWEYMRAGFTGIDTWLFYGPLGGRDHTMINSNGKQINRSGKYEIFRQVVNNANRGNYVEITKPSEDVETAAFIKDNILSVWILNKSANALKSVKFEVPDRGKIDSKIEVIKWHSSLLASGENSVINTTSSTQFISDVNAESLYFFKLKLK</sequence>
<dbReference type="EMBL" id="JBHUDG010000015">
    <property type="protein sequence ID" value="MFD1630142.1"/>
    <property type="molecule type" value="Genomic_DNA"/>
</dbReference>
<gene>
    <name evidence="1" type="ORF">ACFSAH_09645</name>
</gene>
<evidence type="ECO:0000313" key="1">
    <source>
        <dbReference type="EMBL" id="MFD1630142.1"/>
    </source>
</evidence>
<comment type="caution">
    <text evidence="1">The sequence shown here is derived from an EMBL/GenBank/DDBJ whole genome shotgun (WGS) entry which is preliminary data.</text>
</comment>
<dbReference type="Proteomes" id="UP001597118">
    <property type="component" value="Unassembled WGS sequence"/>
</dbReference>
<dbReference type="Gene3D" id="3.20.20.80">
    <property type="entry name" value="Glycosidases"/>
    <property type="match status" value="1"/>
</dbReference>
<proteinExistence type="predicted"/>
<name>A0ABW4IDX2_9SPHI</name>
<dbReference type="SUPFAM" id="SSF51445">
    <property type="entry name" value="(Trans)glycosidases"/>
    <property type="match status" value="1"/>
</dbReference>
<dbReference type="RefSeq" id="WP_379662519.1">
    <property type="nucleotide sequence ID" value="NZ_JBHUDG010000015.1"/>
</dbReference>
<dbReference type="InterPro" id="IPR017853">
    <property type="entry name" value="GH"/>
</dbReference>
<protein>
    <recommendedName>
        <fullName evidence="3">O-Glycosyl hydrolase</fullName>
    </recommendedName>
</protein>
<organism evidence="1 2">
    <name type="scientific">Pseudopedobacter beijingensis</name>
    <dbReference type="NCBI Taxonomy" id="1207056"/>
    <lineage>
        <taxon>Bacteria</taxon>
        <taxon>Pseudomonadati</taxon>
        <taxon>Bacteroidota</taxon>
        <taxon>Sphingobacteriia</taxon>
        <taxon>Sphingobacteriales</taxon>
        <taxon>Sphingobacteriaceae</taxon>
        <taxon>Pseudopedobacter</taxon>
    </lineage>
</organism>
<reference evidence="2" key="1">
    <citation type="journal article" date="2019" name="Int. J. Syst. Evol. Microbiol.">
        <title>The Global Catalogue of Microorganisms (GCM) 10K type strain sequencing project: providing services to taxonomists for standard genome sequencing and annotation.</title>
        <authorList>
            <consortium name="The Broad Institute Genomics Platform"/>
            <consortium name="The Broad Institute Genome Sequencing Center for Infectious Disease"/>
            <person name="Wu L."/>
            <person name="Ma J."/>
        </authorList>
    </citation>
    <scope>NUCLEOTIDE SEQUENCE [LARGE SCALE GENOMIC DNA]</scope>
    <source>
        <strain evidence="2">CCUG 53762</strain>
    </source>
</reference>
<evidence type="ECO:0008006" key="3">
    <source>
        <dbReference type="Google" id="ProtNLM"/>
    </source>
</evidence>